<accession>A0ABX6FZE4</accession>
<evidence type="ECO:0000313" key="1">
    <source>
        <dbReference type="EMBL" id="QGZ42875.1"/>
    </source>
</evidence>
<organism evidence="1 2">
    <name type="scientific">Pseudoduganella flava</name>
    <dbReference type="NCBI Taxonomy" id="871742"/>
    <lineage>
        <taxon>Bacteria</taxon>
        <taxon>Pseudomonadati</taxon>
        <taxon>Pseudomonadota</taxon>
        <taxon>Betaproteobacteria</taxon>
        <taxon>Burkholderiales</taxon>
        <taxon>Oxalobacteraceae</taxon>
        <taxon>Telluria group</taxon>
        <taxon>Pseudoduganella</taxon>
    </lineage>
</organism>
<dbReference type="Pfam" id="PF14518">
    <property type="entry name" value="Haem_oxygenas_2"/>
    <property type="match status" value="1"/>
</dbReference>
<dbReference type="InterPro" id="IPR016084">
    <property type="entry name" value="Haem_Oase-like_multi-hlx"/>
</dbReference>
<reference evidence="1 2" key="1">
    <citation type="submission" date="2019-12" db="EMBL/GenBank/DDBJ databases">
        <title>Draft Genome Sequences of Six Type Strains of the Genus Massilia.</title>
        <authorList>
            <person name="Miess H."/>
            <person name="Frediansyah A."/>
            <person name="Goeker M."/>
            <person name="Gross H."/>
        </authorList>
    </citation>
    <scope>NUCLEOTIDE SEQUENCE [LARGE SCALE GENOMIC DNA]</scope>
    <source>
        <strain evidence="1 2">DSM 26639</strain>
    </source>
</reference>
<dbReference type="Gene3D" id="1.20.910.10">
    <property type="entry name" value="Heme oxygenase-like"/>
    <property type="match status" value="1"/>
</dbReference>
<dbReference type="SMART" id="SM01236">
    <property type="entry name" value="Haem_oxygenase_2"/>
    <property type="match status" value="1"/>
</dbReference>
<name>A0ABX6FZE4_9BURK</name>
<dbReference type="Proteomes" id="UP000437862">
    <property type="component" value="Chromosome"/>
</dbReference>
<gene>
    <name evidence="1" type="ORF">GO485_01640</name>
</gene>
<dbReference type="EMBL" id="CP046904">
    <property type="protein sequence ID" value="QGZ42875.1"/>
    <property type="molecule type" value="Genomic_DNA"/>
</dbReference>
<keyword evidence="2" id="KW-1185">Reference proteome</keyword>
<evidence type="ECO:0000313" key="2">
    <source>
        <dbReference type="Proteomes" id="UP000437862"/>
    </source>
</evidence>
<protein>
    <submittedName>
        <fullName evidence="1">Iron-containing redox enzyme family protein</fullName>
    </submittedName>
</protein>
<sequence length="491" mass="54766">MLLSKSTQPNEIRMPTTALAQRPESTIDSTDAKAVYHALYDGADPNLAAEYLVARLDEAANLPCDLPDTVDGIAEWIATHTDAVGAEYREYLAARRNGAPRRYFRSRAQALYFLKAVAPTKLVDGAWLYGVLERWSDPDYQPLIRIYLEELGNGVPDKNHVTIYRKLLDQHGCGNWQDLPARHFVQGAIQLALAHGADDFLPELVGYNLGYEQLPLHLLITSYELNELGIDPYYFTLHVTVDNADTGHAHTALESLRRVLPRVGDSAAFMRRVAAGFRLNDLGLGTVEAIASFDLERETVAMLAAKSVVGRNMHSDYCRVAGRTINDWLAEPAQIPQFLEKLEQQGWIRRGEPAENSRFWKLIHGERAEMFGVFSPYEQQLLGDWIATPRNGAEPAVPRTISHRAQRRSIDTLEGTGQRSHAPRGVIRHVFPADEHAWETIGCELRLLEAQLAATASKDEAMALLAGLMAPSQHHTSAGLMATRVFARLYQ</sequence>
<proteinExistence type="predicted"/>